<dbReference type="PANTHER" id="PTHR11058:SF9">
    <property type="entry name" value="NADH-UBIQUINONE OXIDOREDUCTASE CHAIN 3"/>
    <property type="match status" value="1"/>
</dbReference>
<keyword evidence="9" id="KW-1278">Translocase</keyword>
<accession>A0A1P8AGF3</accession>
<keyword evidence="9" id="KW-0249">Electron transport</keyword>
<keyword evidence="9" id="KW-0520">NAD</keyword>
<dbReference type="InterPro" id="IPR000440">
    <property type="entry name" value="NADH_UbQ/plastoQ_OxRdtase_su3"/>
</dbReference>
<organism evidence="10">
    <name type="scientific">Ornithodoros zumpti</name>
    <dbReference type="NCBI Taxonomy" id="1827026"/>
    <lineage>
        <taxon>Eukaryota</taxon>
        <taxon>Metazoa</taxon>
        <taxon>Ecdysozoa</taxon>
        <taxon>Arthropoda</taxon>
        <taxon>Chelicerata</taxon>
        <taxon>Arachnida</taxon>
        <taxon>Acari</taxon>
        <taxon>Parasitiformes</taxon>
        <taxon>Ixodida</taxon>
        <taxon>Ixodoidea</taxon>
        <taxon>Argasidae</taxon>
        <taxon>Ornithodorinae</taxon>
        <taxon>Ornithodoros</taxon>
    </lineage>
</organism>
<reference evidence="10" key="1">
    <citation type="journal article" date="2019" name="Ticks Tick Borne Dis.">
        <title>Argasid and ixodid systematics: Implications for soft tick evolution and systematics, with a new argasid species list.</title>
        <authorList>
            <person name="Mans B.J."/>
            <person name="Featherston J."/>
            <person name="Kvas M."/>
            <person name="Pillay K.A."/>
            <person name="de Klerk D.G."/>
            <person name="Pienaar R."/>
            <person name="de Castro M.H."/>
            <person name="Schwan T.G."/>
            <person name="Lopez J.E."/>
            <person name="Teel P."/>
            <person name="Perez de Leon A.A."/>
            <person name="Sonenshine D.E."/>
            <person name="Egekwu N.I."/>
            <person name="Bakkes D.K."/>
            <person name="Heyne H."/>
            <person name="Kanduma E.G."/>
            <person name="Nyangiwe N."/>
            <person name="Bouattour A."/>
            <person name="Latif A.A."/>
        </authorList>
    </citation>
    <scope>NUCLEOTIDE SEQUENCE</scope>
</reference>
<feature type="transmembrane region" description="Helical" evidence="9">
    <location>
        <begin position="49"/>
        <end position="71"/>
    </location>
</feature>
<feature type="transmembrane region" description="Helical" evidence="9">
    <location>
        <begin position="83"/>
        <end position="104"/>
    </location>
</feature>
<keyword evidence="9" id="KW-0679">Respiratory chain</keyword>
<dbReference type="RefSeq" id="YP_009346100.1">
    <property type="nucleotide sequence ID" value="NC_033857.1"/>
</dbReference>
<comment type="similarity">
    <text evidence="2 9">Belongs to the complex I subunit 3 family.</text>
</comment>
<dbReference type="InterPro" id="IPR038430">
    <property type="entry name" value="NDAH_ubi_oxred_su3_sf"/>
</dbReference>
<protein>
    <recommendedName>
        <fullName evidence="3 9">NADH-ubiquinone oxidoreductase chain 3</fullName>
        <ecNumber evidence="9">7.1.1.2</ecNumber>
    </recommendedName>
</protein>
<dbReference type="Pfam" id="PF00507">
    <property type="entry name" value="Oxidored_q4"/>
    <property type="match status" value="1"/>
</dbReference>
<evidence type="ECO:0000256" key="4">
    <source>
        <dbReference type="ARBA" id="ARBA00022448"/>
    </source>
</evidence>
<evidence type="ECO:0000256" key="2">
    <source>
        <dbReference type="ARBA" id="ARBA00008472"/>
    </source>
</evidence>
<evidence type="ECO:0000313" key="10">
    <source>
        <dbReference type="EMBL" id="AMX74189.1"/>
    </source>
</evidence>
<keyword evidence="7 9" id="KW-0472">Membrane</keyword>
<evidence type="ECO:0000256" key="8">
    <source>
        <dbReference type="ARBA" id="ARBA00049551"/>
    </source>
</evidence>
<keyword evidence="6 9" id="KW-1133">Transmembrane helix</keyword>
<dbReference type="EMBL" id="KR907254">
    <property type="protein sequence ID" value="AMX74176.1"/>
    <property type="molecule type" value="Genomic_DNA"/>
</dbReference>
<dbReference type="EMBL" id="KR907257">
    <property type="protein sequence ID" value="AMX74189.1"/>
    <property type="molecule type" value="Genomic_DNA"/>
</dbReference>
<dbReference type="PANTHER" id="PTHR11058">
    <property type="entry name" value="NADH-UBIQUINONE OXIDOREDUCTASE CHAIN 3"/>
    <property type="match status" value="1"/>
</dbReference>
<geneLocation type="mitochondrion" evidence="10"/>
<dbReference type="GO" id="GO:0008137">
    <property type="term" value="F:NADH dehydrogenase (ubiquinone) activity"/>
    <property type="evidence" value="ECO:0007669"/>
    <property type="project" value="UniProtKB-UniRule"/>
</dbReference>
<evidence type="ECO:0000256" key="9">
    <source>
        <dbReference type="RuleBase" id="RU003640"/>
    </source>
</evidence>
<comment type="catalytic activity">
    <reaction evidence="8 9">
        <text>a ubiquinone + NADH + 5 H(+)(in) = a ubiquinol + NAD(+) + 4 H(+)(out)</text>
        <dbReference type="Rhea" id="RHEA:29091"/>
        <dbReference type="Rhea" id="RHEA-COMP:9565"/>
        <dbReference type="Rhea" id="RHEA-COMP:9566"/>
        <dbReference type="ChEBI" id="CHEBI:15378"/>
        <dbReference type="ChEBI" id="CHEBI:16389"/>
        <dbReference type="ChEBI" id="CHEBI:17976"/>
        <dbReference type="ChEBI" id="CHEBI:57540"/>
        <dbReference type="ChEBI" id="CHEBI:57945"/>
        <dbReference type="EC" id="7.1.1.2"/>
    </reaction>
</comment>
<keyword evidence="9" id="KW-0830">Ubiquinone</keyword>
<evidence type="ECO:0000256" key="3">
    <source>
        <dbReference type="ARBA" id="ARBA00021007"/>
    </source>
</evidence>
<dbReference type="AlphaFoldDB" id="A0A1P8AGF3"/>
<dbReference type="GO" id="GO:0030964">
    <property type="term" value="C:NADH dehydrogenase complex"/>
    <property type="evidence" value="ECO:0007669"/>
    <property type="project" value="TreeGrafter"/>
</dbReference>
<dbReference type="CTD" id="4537"/>
<dbReference type="GO" id="GO:0031966">
    <property type="term" value="C:mitochondrial membrane"/>
    <property type="evidence" value="ECO:0007669"/>
    <property type="project" value="UniProtKB-SubCell"/>
</dbReference>
<keyword evidence="5 9" id="KW-0812">Transmembrane</keyword>
<comment type="subcellular location">
    <subcellularLocation>
        <location evidence="1">Membrane</location>
    </subcellularLocation>
    <subcellularLocation>
        <location evidence="9">Mitochondrion membrane</location>
        <topology evidence="9">Multi-pass membrane protein</topology>
    </subcellularLocation>
</comment>
<sequence length="112" mass="13237">MKYMIISCIFPLFLFLTAYMIKFTKSFQKEKNTPFECGFDPFSISRLPFSLRFFMISITFLIFDIEIIIILPIPILSNLSNLFLCLPILIIISLIFFGLIYEWVNGMIEWLN</sequence>
<dbReference type="GeneID" id="31079867"/>
<dbReference type="EC" id="7.1.1.2" evidence="9"/>
<evidence type="ECO:0000256" key="7">
    <source>
        <dbReference type="ARBA" id="ARBA00023136"/>
    </source>
</evidence>
<dbReference type="Gene3D" id="1.20.58.1610">
    <property type="entry name" value="NADH:ubiquinone/plastoquinone oxidoreductase, chain 3"/>
    <property type="match status" value="1"/>
</dbReference>
<name>A0A1P8AGF3_9ACAR</name>
<proteinExistence type="inferred from homology"/>
<evidence type="ECO:0000256" key="5">
    <source>
        <dbReference type="ARBA" id="ARBA00022692"/>
    </source>
</evidence>
<comment type="function">
    <text evidence="9">Core subunit of the mitochondrial membrane respiratory chain NADH dehydrogenase (Complex I) which catalyzes electron transfer from NADH through the respiratory chain, using ubiquinone as an electron acceptor. Essential for the catalytic activity of complex I.</text>
</comment>
<keyword evidence="4 9" id="KW-0813">Transport</keyword>
<evidence type="ECO:0000256" key="1">
    <source>
        <dbReference type="ARBA" id="ARBA00004370"/>
    </source>
</evidence>
<keyword evidence="9 10" id="KW-0496">Mitochondrion</keyword>
<evidence type="ECO:0000256" key="6">
    <source>
        <dbReference type="ARBA" id="ARBA00022989"/>
    </source>
</evidence>
<gene>
    <name evidence="10" type="primary">ND3</name>
</gene>